<feature type="domain" description="Phosphoribosyltransferase" evidence="17">
    <location>
        <begin position="31"/>
        <end position="233"/>
    </location>
</feature>
<keyword evidence="6 15" id="KW-0808">Transferase</keyword>
<dbReference type="FunFam" id="3.40.50.2020:FF:000003">
    <property type="entry name" value="Uracil phosphoribosyltransferase"/>
    <property type="match status" value="1"/>
</dbReference>
<organism evidence="18 19">
    <name type="scientific">Roseisolibacter agri</name>
    <dbReference type="NCBI Taxonomy" id="2014610"/>
    <lineage>
        <taxon>Bacteria</taxon>
        <taxon>Pseudomonadati</taxon>
        <taxon>Gemmatimonadota</taxon>
        <taxon>Gemmatimonadia</taxon>
        <taxon>Gemmatimonadales</taxon>
        <taxon>Gemmatimonadaceae</taxon>
        <taxon>Roseisolibacter</taxon>
    </lineage>
</organism>
<dbReference type="HAMAP" id="MF_01218_B">
    <property type="entry name" value="Upp_B"/>
    <property type="match status" value="1"/>
</dbReference>
<evidence type="ECO:0000256" key="3">
    <source>
        <dbReference type="ARBA" id="ARBA00011894"/>
    </source>
</evidence>
<proteinExistence type="inferred from homology"/>
<comment type="cofactor">
    <cofactor evidence="15">
        <name>Mg(2+)</name>
        <dbReference type="ChEBI" id="CHEBI:18420"/>
    </cofactor>
    <text evidence="15">Binds 1 Mg(2+) ion per subunit. The magnesium is bound as Mg-PRPP.</text>
</comment>
<comment type="function">
    <text evidence="12 15">Catalyzes the conversion of uracil and 5-phospho-alpha-D-ribose 1-diphosphate (PRPP) to UMP and diphosphate.</text>
</comment>
<dbReference type="GO" id="GO:0005525">
    <property type="term" value="F:GTP binding"/>
    <property type="evidence" value="ECO:0007669"/>
    <property type="project" value="UniProtKB-KW"/>
</dbReference>
<feature type="binding site" evidence="15">
    <location>
        <begin position="156"/>
        <end position="164"/>
    </location>
    <ligand>
        <name>5-phospho-alpha-D-ribose 1-diphosphate</name>
        <dbReference type="ChEBI" id="CHEBI:58017"/>
    </ligand>
</feature>
<dbReference type="GO" id="GO:0004845">
    <property type="term" value="F:uracil phosphoribosyltransferase activity"/>
    <property type="evidence" value="ECO:0007669"/>
    <property type="project" value="UniProtKB-UniRule"/>
</dbReference>
<dbReference type="InterPro" id="IPR000836">
    <property type="entry name" value="PRTase_dom"/>
</dbReference>
<evidence type="ECO:0000256" key="5">
    <source>
        <dbReference type="ARBA" id="ARBA00022676"/>
    </source>
</evidence>
<dbReference type="CDD" id="cd06223">
    <property type="entry name" value="PRTases_typeI"/>
    <property type="match status" value="1"/>
</dbReference>
<evidence type="ECO:0000256" key="10">
    <source>
        <dbReference type="ARBA" id="ARBA00031082"/>
    </source>
</evidence>
<dbReference type="InterPro" id="IPR005765">
    <property type="entry name" value="UPRT"/>
</dbReference>
<keyword evidence="4 15" id="KW-0021">Allosteric enzyme</keyword>
<keyword evidence="7 15" id="KW-0547">Nucleotide-binding</keyword>
<keyword evidence="19" id="KW-1185">Reference proteome</keyword>
<feature type="binding site" evidence="15">
    <location>
        <begin position="224"/>
        <end position="226"/>
    </location>
    <ligand>
        <name>uracil</name>
        <dbReference type="ChEBI" id="CHEBI:17568"/>
    </ligand>
</feature>
<dbReference type="Pfam" id="PF14681">
    <property type="entry name" value="UPRTase"/>
    <property type="match status" value="1"/>
</dbReference>
<comment type="caution">
    <text evidence="18">The sequence shown here is derived from an EMBL/GenBank/DDBJ whole genome shotgun (WGS) entry which is preliminary data.</text>
</comment>
<name>A0AA37Q7T7_9BACT</name>
<evidence type="ECO:0000256" key="8">
    <source>
        <dbReference type="ARBA" id="ARBA00022842"/>
    </source>
</evidence>
<comment type="activity regulation">
    <text evidence="15">Allosterically activated by GTP.</text>
</comment>
<dbReference type="PANTHER" id="PTHR32315">
    <property type="entry name" value="ADENINE PHOSPHORIBOSYLTRANSFERASE"/>
    <property type="match status" value="1"/>
</dbReference>
<dbReference type="NCBIfam" id="TIGR01091">
    <property type="entry name" value="upp"/>
    <property type="match status" value="1"/>
</dbReference>
<evidence type="ECO:0000256" key="1">
    <source>
        <dbReference type="ARBA" id="ARBA00005180"/>
    </source>
</evidence>
<comment type="catalytic activity">
    <reaction evidence="11 15">
        <text>UMP + diphosphate = 5-phospho-alpha-D-ribose 1-diphosphate + uracil</text>
        <dbReference type="Rhea" id="RHEA:13017"/>
        <dbReference type="ChEBI" id="CHEBI:17568"/>
        <dbReference type="ChEBI" id="CHEBI:33019"/>
        <dbReference type="ChEBI" id="CHEBI:57865"/>
        <dbReference type="ChEBI" id="CHEBI:58017"/>
        <dbReference type="EC" id="2.4.2.9"/>
    </reaction>
</comment>
<feature type="binding site" evidence="15">
    <location>
        <position position="129"/>
    </location>
    <ligand>
        <name>5-phospho-alpha-D-ribose 1-diphosphate</name>
        <dbReference type="ChEBI" id="CHEBI:58017"/>
    </ligand>
</feature>
<evidence type="ECO:0000256" key="6">
    <source>
        <dbReference type="ARBA" id="ARBA00022679"/>
    </source>
</evidence>
<dbReference type="RefSeq" id="WP_284349031.1">
    <property type="nucleotide sequence ID" value="NZ_BRXS01000002.1"/>
</dbReference>
<evidence type="ECO:0000256" key="13">
    <source>
        <dbReference type="ARBA" id="ARBA00072146"/>
    </source>
</evidence>
<reference evidence="18" key="1">
    <citation type="submission" date="2022-08" db="EMBL/GenBank/DDBJ databases">
        <title>Draft genome sequencing of Roseisolibacter agri AW1220.</title>
        <authorList>
            <person name="Tobiishi Y."/>
            <person name="Tonouchi A."/>
        </authorList>
    </citation>
    <scope>NUCLEOTIDE SEQUENCE</scope>
    <source>
        <strain evidence="18">AW1220</strain>
    </source>
</reference>
<comment type="pathway">
    <text evidence="1 15">Pyrimidine metabolism; UMP biosynthesis via salvage pathway; UMP from uracil: step 1/1.</text>
</comment>
<dbReference type="EMBL" id="BRXS01000002">
    <property type="protein sequence ID" value="GLC24586.1"/>
    <property type="molecule type" value="Genomic_DNA"/>
</dbReference>
<dbReference type="InterPro" id="IPR050054">
    <property type="entry name" value="UPRTase/APRTase"/>
</dbReference>
<evidence type="ECO:0000256" key="4">
    <source>
        <dbReference type="ARBA" id="ARBA00022533"/>
    </source>
</evidence>
<accession>A0AA37Q7T7</accession>
<dbReference type="GO" id="GO:0006223">
    <property type="term" value="P:uracil salvage"/>
    <property type="evidence" value="ECO:0007669"/>
    <property type="project" value="InterPro"/>
</dbReference>
<dbReference type="SUPFAM" id="SSF53271">
    <property type="entry name" value="PRTase-like"/>
    <property type="match status" value="1"/>
</dbReference>
<evidence type="ECO:0000256" key="12">
    <source>
        <dbReference type="ARBA" id="ARBA00056901"/>
    </source>
</evidence>
<evidence type="ECO:0000313" key="19">
    <source>
        <dbReference type="Proteomes" id="UP001161325"/>
    </source>
</evidence>
<evidence type="ECO:0000256" key="11">
    <source>
        <dbReference type="ARBA" id="ARBA00052919"/>
    </source>
</evidence>
<gene>
    <name evidence="15 18" type="primary">upp</name>
    <name evidence="18" type="ORF">rosag_10990</name>
</gene>
<dbReference type="InterPro" id="IPR029057">
    <property type="entry name" value="PRTase-like"/>
</dbReference>
<dbReference type="Gene3D" id="3.40.50.2020">
    <property type="match status" value="1"/>
</dbReference>
<evidence type="ECO:0000259" key="17">
    <source>
        <dbReference type="Pfam" id="PF14681"/>
    </source>
</evidence>
<dbReference type="GO" id="GO:0000287">
    <property type="term" value="F:magnesium ion binding"/>
    <property type="evidence" value="ECO:0007669"/>
    <property type="project" value="UniProtKB-UniRule"/>
</dbReference>
<sequence>MDTTSTPDAVAQGHAHGSAPTNADTPASLVVVRHPLVQHKLALLRDRRTPTKIFKELVDEIAMLMAYEATADLALAEVSVETPLERTVGHEVSGKKLTLVPILRAGLGMVEGILRLVPAARVGHIGLYRDHDTLEPVDYYFKVPGDAAERDFFVLDPMLATGGSAASAVTSLKRAGATRIKFLCLVAAPVGVRRLAEAHPDVTIYCASLDRELNPQGYILPGLGDAGDRLFGTR</sequence>
<protein>
    <recommendedName>
        <fullName evidence="13 15">Uracil phosphoribosyltransferase</fullName>
        <ecNumber evidence="3 15">2.4.2.9</ecNumber>
    </recommendedName>
    <alternativeName>
        <fullName evidence="10 15">UMP pyrophosphorylase</fullName>
    </alternativeName>
    <alternativeName>
        <fullName evidence="14 15">UPRTase</fullName>
    </alternativeName>
</protein>
<comment type="similarity">
    <text evidence="2 15">Belongs to the UPRTase family.</text>
</comment>
<evidence type="ECO:0000256" key="16">
    <source>
        <dbReference type="SAM" id="MobiDB-lite"/>
    </source>
</evidence>
<keyword evidence="9 15" id="KW-0342">GTP-binding</keyword>
<evidence type="ECO:0000256" key="7">
    <source>
        <dbReference type="ARBA" id="ARBA00022741"/>
    </source>
</evidence>
<evidence type="ECO:0000256" key="9">
    <source>
        <dbReference type="ARBA" id="ARBA00023134"/>
    </source>
</evidence>
<dbReference type="PANTHER" id="PTHR32315:SF4">
    <property type="entry name" value="URACIL PHOSPHORIBOSYLTRANSFERASE, CHLOROPLASTIC"/>
    <property type="match status" value="1"/>
</dbReference>
<feature type="region of interest" description="Disordered" evidence="16">
    <location>
        <begin position="1"/>
        <end position="24"/>
    </location>
</feature>
<dbReference type="EC" id="2.4.2.9" evidence="3 15"/>
<evidence type="ECO:0000256" key="15">
    <source>
        <dbReference type="HAMAP-Rule" id="MF_01218"/>
    </source>
</evidence>
<dbReference type="AlphaFoldDB" id="A0AA37Q7T7"/>
<evidence type="ECO:0000256" key="14">
    <source>
        <dbReference type="ARBA" id="ARBA00079807"/>
    </source>
</evidence>
<dbReference type="NCBIfam" id="NF001097">
    <property type="entry name" value="PRK00129.1"/>
    <property type="match status" value="1"/>
</dbReference>
<dbReference type="Proteomes" id="UP001161325">
    <property type="component" value="Unassembled WGS sequence"/>
</dbReference>
<dbReference type="GO" id="GO:0044206">
    <property type="term" value="P:UMP salvage"/>
    <property type="evidence" value="ECO:0007669"/>
    <property type="project" value="UniProtKB-UniRule"/>
</dbReference>
<feature type="binding site" evidence="15">
    <location>
        <position position="104"/>
    </location>
    <ligand>
        <name>5-phospho-alpha-D-ribose 1-diphosphate</name>
        <dbReference type="ChEBI" id="CHEBI:58017"/>
    </ligand>
</feature>
<feature type="binding site" evidence="15">
    <location>
        <position position="219"/>
    </location>
    <ligand>
        <name>uracil</name>
        <dbReference type="ChEBI" id="CHEBI:17568"/>
    </ligand>
</feature>
<feature type="binding site" evidence="15">
    <location>
        <position position="225"/>
    </location>
    <ligand>
        <name>5-phospho-alpha-D-ribose 1-diphosphate</name>
        <dbReference type="ChEBI" id="CHEBI:58017"/>
    </ligand>
</feature>
<keyword evidence="5 15" id="KW-0328">Glycosyltransferase</keyword>
<dbReference type="InterPro" id="IPR034332">
    <property type="entry name" value="Upp_B"/>
</dbReference>
<keyword evidence="8 15" id="KW-0460">Magnesium</keyword>
<dbReference type="GO" id="GO:0005737">
    <property type="term" value="C:cytoplasm"/>
    <property type="evidence" value="ECO:0007669"/>
    <property type="project" value="UniProtKB-ARBA"/>
</dbReference>
<evidence type="ECO:0000313" key="18">
    <source>
        <dbReference type="EMBL" id="GLC24586.1"/>
    </source>
</evidence>
<evidence type="ECO:0000256" key="2">
    <source>
        <dbReference type="ARBA" id="ARBA00009516"/>
    </source>
</evidence>